<evidence type="ECO:0000313" key="1">
    <source>
        <dbReference type="EMBL" id="SVC13247.1"/>
    </source>
</evidence>
<accession>A0A382JQE7</accession>
<reference evidence="1" key="1">
    <citation type="submission" date="2018-05" db="EMBL/GenBank/DDBJ databases">
        <authorList>
            <person name="Lanie J.A."/>
            <person name="Ng W.-L."/>
            <person name="Kazmierczak K.M."/>
            <person name="Andrzejewski T.M."/>
            <person name="Davidsen T.M."/>
            <person name="Wayne K.J."/>
            <person name="Tettelin H."/>
            <person name="Glass J.I."/>
            <person name="Rusch D."/>
            <person name="Podicherti R."/>
            <person name="Tsui H.-C.T."/>
            <person name="Winkler M.E."/>
        </authorList>
    </citation>
    <scope>NUCLEOTIDE SEQUENCE</scope>
</reference>
<proteinExistence type="predicted"/>
<feature type="non-terminal residue" evidence="1">
    <location>
        <position position="1"/>
    </location>
</feature>
<gene>
    <name evidence="1" type="ORF">METZ01_LOCUS266101</name>
</gene>
<name>A0A382JQE7_9ZZZZ</name>
<organism evidence="1">
    <name type="scientific">marine metagenome</name>
    <dbReference type="NCBI Taxonomy" id="408172"/>
    <lineage>
        <taxon>unclassified sequences</taxon>
        <taxon>metagenomes</taxon>
        <taxon>ecological metagenomes</taxon>
    </lineage>
</organism>
<dbReference type="AlphaFoldDB" id="A0A382JQE7"/>
<feature type="non-terminal residue" evidence="1">
    <location>
        <position position="436"/>
    </location>
</feature>
<sequence length="436" mass="48889">AQLEFQDDKGVWNSCSALTAFWLHSKMLSWLVQNDKSEAAILQALPADAENWFGSLNLSSDGFPDGADLIGEGWRSKLYFDLSEESWVPDTKDGLCSPPDILIPTDEEEEYDDDIRVVLERLGMSVMRRETHDHILSTGSYVLDNLRNLLRKCRVYDPGLNLESKTEILEGVRSADLDGLSIECKIALARLVVHLSPNFLGAVYPDENGKLRTQAEFSIIPEGLSVLQELQGERPSLHPDIGGIFEPGVTTVQDALGIIRRTQESEPEKFESLDEDSGLLDILTRMADQVLSDPGITDENKILYDFIPCRFGERVFLRAYQHLVECPHDECSDWNNPPLIDDTSKCVECGGILLREDLVQRIVLPTTRREDWSRMHIMSPDEQDIPPEVSQRIVTACSPIHFSDKLADTESKVGLMRYLGKKGGKGVNAAKQNSLF</sequence>
<protein>
    <submittedName>
        <fullName evidence="1">Uncharacterized protein</fullName>
    </submittedName>
</protein>
<dbReference type="EMBL" id="UINC01075251">
    <property type="protein sequence ID" value="SVC13247.1"/>
    <property type="molecule type" value="Genomic_DNA"/>
</dbReference>